<evidence type="ECO:0000256" key="1">
    <source>
        <dbReference type="ARBA" id="ARBA00004141"/>
    </source>
</evidence>
<comment type="caution">
    <text evidence="11">The sequence shown here is derived from an EMBL/GenBank/DDBJ whole genome shotgun (WGS) entry which is preliminary data.</text>
</comment>
<evidence type="ECO:0000256" key="9">
    <source>
        <dbReference type="SAM" id="MobiDB-lite"/>
    </source>
</evidence>
<dbReference type="InterPro" id="IPR004326">
    <property type="entry name" value="Mlo"/>
</dbReference>
<name>A0ABD1ZET2_9MARC</name>
<keyword evidence="8" id="KW-0112">Calmodulin-binding</keyword>
<dbReference type="GO" id="GO:0006952">
    <property type="term" value="P:defense response"/>
    <property type="evidence" value="ECO:0007669"/>
    <property type="project" value="UniProtKB-KW"/>
</dbReference>
<evidence type="ECO:0000313" key="11">
    <source>
        <dbReference type="EMBL" id="KAL2649863.1"/>
    </source>
</evidence>
<feature type="transmembrane region" description="Helical" evidence="10">
    <location>
        <begin position="320"/>
        <end position="339"/>
    </location>
</feature>
<comment type="similarity">
    <text evidence="2 8">Belongs to the MLO family.</text>
</comment>
<protein>
    <recommendedName>
        <fullName evidence="8">MLO-like protein</fullName>
    </recommendedName>
</protein>
<feature type="transmembrane region" description="Helical" evidence="10">
    <location>
        <begin position="296"/>
        <end position="314"/>
    </location>
</feature>
<gene>
    <name evidence="8" type="primary">MLO</name>
    <name evidence="11" type="ORF">R1flu_017991</name>
</gene>
<organism evidence="11 12">
    <name type="scientific">Riccia fluitans</name>
    <dbReference type="NCBI Taxonomy" id="41844"/>
    <lineage>
        <taxon>Eukaryota</taxon>
        <taxon>Viridiplantae</taxon>
        <taxon>Streptophyta</taxon>
        <taxon>Embryophyta</taxon>
        <taxon>Marchantiophyta</taxon>
        <taxon>Marchantiopsida</taxon>
        <taxon>Marchantiidae</taxon>
        <taxon>Marchantiales</taxon>
        <taxon>Ricciaceae</taxon>
        <taxon>Riccia</taxon>
    </lineage>
</organism>
<feature type="compositionally biased region" description="Polar residues" evidence="9">
    <location>
        <begin position="492"/>
        <end position="502"/>
    </location>
</feature>
<dbReference type="EMBL" id="JBHFFA010000001">
    <property type="protein sequence ID" value="KAL2649863.1"/>
    <property type="molecule type" value="Genomic_DNA"/>
</dbReference>
<evidence type="ECO:0000256" key="8">
    <source>
        <dbReference type="RuleBase" id="RU280816"/>
    </source>
</evidence>
<accession>A0ABD1ZET2</accession>
<evidence type="ECO:0000256" key="5">
    <source>
        <dbReference type="ARBA" id="ARBA00022989"/>
    </source>
</evidence>
<evidence type="ECO:0000256" key="10">
    <source>
        <dbReference type="SAM" id="Phobius"/>
    </source>
</evidence>
<evidence type="ECO:0000256" key="3">
    <source>
        <dbReference type="ARBA" id="ARBA00022692"/>
    </source>
</evidence>
<dbReference type="GO" id="GO:0005516">
    <property type="term" value="F:calmodulin binding"/>
    <property type="evidence" value="ECO:0007669"/>
    <property type="project" value="UniProtKB-KW"/>
</dbReference>
<keyword evidence="4 8" id="KW-0611">Plant defense</keyword>
<dbReference type="PANTHER" id="PTHR31942">
    <property type="entry name" value="MLO-LIKE PROTEIN 1"/>
    <property type="match status" value="1"/>
</dbReference>
<keyword evidence="3 8" id="KW-0812">Transmembrane</keyword>
<dbReference type="AlphaFoldDB" id="A0ABD1ZET2"/>
<feature type="transmembrane region" description="Helical" evidence="10">
    <location>
        <begin position="15"/>
        <end position="34"/>
    </location>
</feature>
<dbReference type="PANTHER" id="PTHR31942:SF77">
    <property type="entry name" value="MLO-LIKE PROTEIN 14"/>
    <property type="match status" value="1"/>
</dbReference>
<feature type="transmembrane region" description="Helical" evidence="10">
    <location>
        <begin position="63"/>
        <end position="83"/>
    </location>
</feature>
<feature type="compositionally biased region" description="Basic and acidic residues" evidence="9">
    <location>
        <begin position="503"/>
        <end position="514"/>
    </location>
</feature>
<comment type="function">
    <text evidence="8">May be involved in modulation of pathogen defense and leaf cell death.</text>
</comment>
<evidence type="ECO:0000256" key="4">
    <source>
        <dbReference type="ARBA" id="ARBA00022821"/>
    </source>
</evidence>
<keyword evidence="12" id="KW-1185">Reference proteome</keyword>
<proteinExistence type="inferred from homology"/>
<feature type="region of interest" description="Disordered" evidence="9">
    <location>
        <begin position="471"/>
        <end position="514"/>
    </location>
</feature>
<sequence length="576" mass="65710">MAAKDPNTRSLEFSATWTVAFVCAVFVIISLAIVKLMEKVEASFRNGKKKSLIHALEKMKEELMLLGFISFLLTVTQYSVASICVKSSILERFTPCSLSDRVKADYYGADSPSSSKDGKSNRRLLEYLGNSLLEKAGELPIRRQLAAKGATPCGEGKEPFVSVTGLHQLHIFIFVLAVVHVFYSLIAMGLATMKVRSWRKWEDEAQANNHDEIQELSRSLTMKRQSTFVAYHSSNYWSRNRLMVWVVCFFRQFGMSVTRADYLTLRVGFIKTHNTGAKFNFYSYMIRCMQDEFQQIVGISAWLWAFVVAFLLFNVNGTNLYFWMCFLPVVLVLVVGAKLQHIIATLAIENTNRNPLTAIKPRDELFWFSTPTLLLKLIHFILFQNAFELATFIWYWWQFGFSSCLLENKAYVYIRIGLGVLTQILCSYSTFPLYALVTQMGSHYKHSIFQNDVKEKLQNWRKGAKKRAKLGTLGENSSYPGDDDSHDRSIDGSYTTEDGTTNPHEHPHESRSGEEIAKQMIRHLSTQREESSKHLRHFSESVITQQVPQDIEMATARSKSVHIPGTPRGVQFHPGV</sequence>
<feature type="transmembrane region" description="Helical" evidence="10">
    <location>
        <begin position="412"/>
        <end position="437"/>
    </location>
</feature>
<dbReference type="Pfam" id="PF03094">
    <property type="entry name" value="Mlo"/>
    <property type="match status" value="1"/>
</dbReference>
<keyword evidence="6 8" id="KW-0472">Membrane</keyword>
<feature type="transmembrane region" description="Helical" evidence="10">
    <location>
        <begin position="169"/>
        <end position="191"/>
    </location>
</feature>
<evidence type="ECO:0000256" key="6">
    <source>
        <dbReference type="ARBA" id="ARBA00023136"/>
    </source>
</evidence>
<evidence type="ECO:0000313" key="12">
    <source>
        <dbReference type="Proteomes" id="UP001605036"/>
    </source>
</evidence>
<keyword evidence="5 8" id="KW-1133">Transmembrane helix</keyword>
<comment type="domain">
    <text evidence="8">The C-terminus contains a calmodulin-binding domain, which binds calmodulin in a calcium-dependent fashion.</text>
</comment>
<dbReference type="Proteomes" id="UP001605036">
    <property type="component" value="Unassembled WGS sequence"/>
</dbReference>
<evidence type="ECO:0000256" key="2">
    <source>
        <dbReference type="ARBA" id="ARBA00006574"/>
    </source>
</evidence>
<comment type="subcellular location">
    <subcellularLocation>
        <location evidence="1 8">Membrane</location>
        <topology evidence="1 8">Multi-pass membrane protein</topology>
    </subcellularLocation>
</comment>
<reference evidence="11 12" key="1">
    <citation type="submission" date="2024-09" db="EMBL/GenBank/DDBJ databases">
        <title>Chromosome-scale assembly of Riccia fluitans.</title>
        <authorList>
            <person name="Paukszto L."/>
            <person name="Sawicki J."/>
            <person name="Karawczyk K."/>
            <person name="Piernik-Szablinska J."/>
            <person name="Szczecinska M."/>
            <person name="Mazdziarz M."/>
        </authorList>
    </citation>
    <scope>NUCLEOTIDE SEQUENCE [LARGE SCALE GENOMIC DNA]</scope>
    <source>
        <strain evidence="11">Rf_01</strain>
        <tissue evidence="11">Aerial parts of the thallus</tissue>
    </source>
</reference>
<dbReference type="GO" id="GO:0016020">
    <property type="term" value="C:membrane"/>
    <property type="evidence" value="ECO:0007669"/>
    <property type="project" value="UniProtKB-SubCell"/>
</dbReference>
<feature type="transmembrane region" description="Helical" evidence="10">
    <location>
        <begin position="377"/>
        <end position="397"/>
    </location>
</feature>
<evidence type="ECO:0000256" key="7">
    <source>
        <dbReference type="ARBA" id="ARBA00023265"/>
    </source>
</evidence>
<keyword evidence="7 8" id="KW-0568">Pathogenesis-related protein</keyword>